<accession>A0A6I6HA98</accession>
<keyword evidence="1" id="KW-0067">ATP-binding</keyword>
<dbReference type="EMBL" id="CP046621">
    <property type="protein sequence ID" value="QGW76225.1"/>
    <property type="molecule type" value="Genomic_DNA"/>
</dbReference>
<dbReference type="RefSeq" id="WP_157191339.1">
    <property type="nucleotide sequence ID" value="NZ_CP046621.1"/>
</dbReference>
<keyword evidence="1" id="KW-0378">Hydrolase</keyword>
<protein>
    <submittedName>
        <fullName evidence="1">Helicase</fullName>
    </submittedName>
</protein>
<dbReference type="Pfam" id="PF14375">
    <property type="entry name" value="Cys_rich_CWC"/>
    <property type="match status" value="1"/>
</dbReference>
<evidence type="ECO:0000313" key="2">
    <source>
        <dbReference type="Proteomes" id="UP000426235"/>
    </source>
</evidence>
<keyword evidence="1" id="KW-0347">Helicase</keyword>
<proteinExistence type="predicted"/>
<dbReference type="Proteomes" id="UP000426235">
    <property type="component" value="Chromosome"/>
</dbReference>
<keyword evidence="1" id="KW-0547">Nucleotide-binding</keyword>
<dbReference type="InterPro" id="IPR032720">
    <property type="entry name" value="Cys_rich_CWC"/>
</dbReference>
<dbReference type="GO" id="GO:0004386">
    <property type="term" value="F:helicase activity"/>
    <property type="evidence" value="ECO:0007669"/>
    <property type="project" value="UniProtKB-KW"/>
</dbReference>
<name>A0A6I6HA98_9PSED</name>
<reference evidence="1" key="1">
    <citation type="submission" date="2019-12" db="EMBL/GenBank/DDBJ databases">
        <title>Hybrid Genome Assemblies of two High G+C Isolates from Undergraduate Microbiology Courses.</title>
        <authorList>
            <person name="Ne Ville C.J."/>
            <person name="Enright D."/>
            <person name="Hernandez I."/>
            <person name="Dodsworth J."/>
            <person name="Orwin P.M."/>
        </authorList>
    </citation>
    <scope>NUCLEOTIDE SEQUENCE [LARGE SCALE GENOMIC DNA]</scope>
    <source>
        <strain evidence="1">Neo</strain>
    </source>
</reference>
<gene>
    <name evidence="1" type="ORF">GPJ81_05890</name>
</gene>
<sequence>MNDTQRCPACGASNRCSLADPRTAAQACWCYSVSIAAEVLEALPVEQRNKACLCPACAQVLEQLEAAKPVGER</sequence>
<evidence type="ECO:0000313" key="1">
    <source>
        <dbReference type="EMBL" id="QGW76225.1"/>
    </source>
</evidence>
<keyword evidence="2" id="KW-1185">Reference proteome</keyword>
<organism evidence="1 2">
    <name type="scientific">Pseudomonas alkylphenolica</name>
    <dbReference type="NCBI Taxonomy" id="237609"/>
    <lineage>
        <taxon>Bacteria</taxon>
        <taxon>Pseudomonadati</taxon>
        <taxon>Pseudomonadota</taxon>
        <taxon>Gammaproteobacteria</taxon>
        <taxon>Pseudomonadales</taxon>
        <taxon>Pseudomonadaceae</taxon>
        <taxon>Pseudomonas</taxon>
    </lineage>
</organism>
<dbReference type="AlphaFoldDB" id="A0A6I6HA98"/>